<feature type="domain" description="Flagellar hook protein FlgE/F/G-like D1" evidence="4">
    <location>
        <begin position="102"/>
        <end position="170"/>
    </location>
</feature>
<gene>
    <name evidence="6" type="ORF">AJ85_12420</name>
    <name evidence="5" type="ORF">BALCAV_0212585</name>
</gene>
<evidence type="ECO:0000313" key="6">
    <source>
        <dbReference type="EMBL" id="THG90162.1"/>
    </source>
</evidence>
<evidence type="ECO:0000313" key="5">
    <source>
        <dbReference type="EMBL" id="KGA97069.1"/>
    </source>
</evidence>
<dbReference type="EMBL" id="JALP01000169">
    <property type="protein sequence ID" value="THG90162.1"/>
    <property type="molecule type" value="Genomic_DNA"/>
</dbReference>
<dbReference type="NCBIfam" id="TIGR03506">
    <property type="entry name" value="FlgEFG_subfam"/>
    <property type="match status" value="1"/>
</dbReference>
<evidence type="ECO:0000259" key="4">
    <source>
        <dbReference type="Pfam" id="PF22692"/>
    </source>
</evidence>
<dbReference type="GO" id="GO:0009425">
    <property type="term" value="C:bacterial-type flagellum basal body"/>
    <property type="evidence" value="ECO:0007669"/>
    <property type="project" value="UniProtKB-SubCell"/>
</dbReference>
<reference evidence="5 7" key="1">
    <citation type="journal article" date="2014" name="Genome Announc.">
        <title>Draft Genome Sequence of Bacillus alcalophilus AV1934, a Classic Alkaliphile Isolated from Human Feces in 1934.</title>
        <authorList>
            <person name="Attie O."/>
            <person name="Jayaprakash A."/>
            <person name="Shah H."/>
            <person name="Paulsen I.T."/>
            <person name="Morino M."/>
            <person name="Takahashi Y."/>
            <person name="Narumi I."/>
            <person name="Sachidanandam R."/>
            <person name="Satoh K."/>
            <person name="Ito M."/>
            <person name="Krulwich T.A."/>
        </authorList>
    </citation>
    <scope>NUCLEOTIDE SEQUENCE [LARGE SCALE GENOMIC DNA]</scope>
    <source>
        <strain evidence="5 7">AV1934</strain>
    </source>
</reference>
<dbReference type="InterPro" id="IPR053967">
    <property type="entry name" value="LlgE_F_G-like_D1"/>
</dbReference>
<keyword evidence="5" id="KW-0966">Cell projection</keyword>
<dbReference type="eggNOG" id="COG4786">
    <property type="taxonomic scope" value="Bacteria"/>
</dbReference>
<evidence type="ECO:0000259" key="3">
    <source>
        <dbReference type="Pfam" id="PF06429"/>
    </source>
</evidence>
<name>A0A094WH14_ALKAL</name>
<reference evidence="6 8" key="2">
    <citation type="submission" date="2014-01" db="EMBL/GenBank/DDBJ databases">
        <title>Draft genome sequencing of Bacillus alcalophilus CGMCC 1.3604.</title>
        <authorList>
            <person name="Yang J."/>
            <person name="Diao L."/>
            <person name="Yang S."/>
        </authorList>
    </citation>
    <scope>NUCLEOTIDE SEQUENCE [LARGE SCALE GENOMIC DNA]</scope>
    <source>
        <strain evidence="6 8">CGMCC 1.3604</strain>
    </source>
</reference>
<protein>
    <submittedName>
        <fullName evidence="5">Flagellar basal body rod protein FlgG</fullName>
    </submittedName>
    <submittedName>
        <fullName evidence="6">Flagellar hook-basal body protein</fullName>
    </submittedName>
</protein>
<sequence length="278" mass="30314">MNRSMITASVTMGQIQSQLDTISHNLTNSQTVGFKRREASFHDLLSQQLTNQSQENLEVGRLTPMGLTIGAGAKIGQTALRLEQGALQTTDRELDFALTKPNHFFRVEAADGTAERMTRAGNFYLTANAANPEQLTLVTASGDFLLDNQGERIIIPEDFSSFQLHNNGQLLVTLADGSVEEVANLGIRQVHNAQLLVPVGENQFELADLATLGYAEADVIEDVNANEIALMQKTLEGSNVDMAKEMSDLMIAQRHYQFNSTAISMADQMSGLVNGIRG</sequence>
<dbReference type="STRING" id="1218173.BALCAV_0212585"/>
<dbReference type="PANTHER" id="PTHR30435">
    <property type="entry name" value="FLAGELLAR PROTEIN"/>
    <property type="match status" value="1"/>
</dbReference>
<accession>A0A094WH14</accession>
<dbReference type="InterPro" id="IPR020013">
    <property type="entry name" value="Flagellar_FlgE/F/G"/>
</dbReference>
<organism evidence="5 7">
    <name type="scientific">Alkalihalobacillus alcalophilus ATCC 27647 = CGMCC 1.3604</name>
    <dbReference type="NCBI Taxonomy" id="1218173"/>
    <lineage>
        <taxon>Bacteria</taxon>
        <taxon>Bacillati</taxon>
        <taxon>Bacillota</taxon>
        <taxon>Bacilli</taxon>
        <taxon>Bacillales</taxon>
        <taxon>Bacillaceae</taxon>
        <taxon>Alkalihalobacillus</taxon>
    </lineage>
</organism>
<evidence type="ECO:0000256" key="2">
    <source>
        <dbReference type="RuleBase" id="RU362116"/>
    </source>
</evidence>
<dbReference type="InterPro" id="IPR037925">
    <property type="entry name" value="FlgE/F/G-like"/>
</dbReference>
<dbReference type="Pfam" id="PF22692">
    <property type="entry name" value="LlgE_F_G_D1"/>
    <property type="match status" value="1"/>
</dbReference>
<dbReference type="EMBL" id="ALPT02000038">
    <property type="protein sequence ID" value="KGA97069.1"/>
    <property type="molecule type" value="Genomic_DNA"/>
</dbReference>
<dbReference type="OrthoDB" id="9804559at2"/>
<dbReference type="Proteomes" id="UP000002754">
    <property type="component" value="Unassembled WGS sequence"/>
</dbReference>
<keyword evidence="5" id="KW-0969">Cilium</keyword>
<dbReference type="Proteomes" id="UP000297014">
    <property type="component" value="Unassembled WGS sequence"/>
</dbReference>
<dbReference type="AlphaFoldDB" id="A0A094WH14"/>
<keyword evidence="2" id="KW-0975">Bacterial flagellum</keyword>
<keyword evidence="7" id="KW-1185">Reference proteome</keyword>
<dbReference type="GO" id="GO:0071978">
    <property type="term" value="P:bacterial-type flagellum-dependent swarming motility"/>
    <property type="evidence" value="ECO:0007669"/>
    <property type="project" value="TreeGrafter"/>
</dbReference>
<comment type="similarity">
    <text evidence="1 2">Belongs to the flagella basal body rod proteins family.</text>
</comment>
<dbReference type="SUPFAM" id="SSF117143">
    <property type="entry name" value="Flagellar hook protein flgE"/>
    <property type="match status" value="1"/>
</dbReference>
<comment type="caution">
    <text evidence="5">The sequence shown here is derived from an EMBL/GenBank/DDBJ whole genome shotgun (WGS) entry which is preliminary data.</text>
</comment>
<feature type="domain" description="Flagellar basal-body/hook protein C-terminal" evidence="3">
    <location>
        <begin position="231"/>
        <end position="273"/>
    </location>
</feature>
<evidence type="ECO:0000256" key="1">
    <source>
        <dbReference type="ARBA" id="ARBA00009677"/>
    </source>
</evidence>
<dbReference type="PANTHER" id="PTHR30435:SF19">
    <property type="entry name" value="FLAGELLAR BASAL-BODY ROD PROTEIN FLGG"/>
    <property type="match status" value="1"/>
</dbReference>
<evidence type="ECO:0000313" key="7">
    <source>
        <dbReference type="Proteomes" id="UP000002754"/>
    </source>
</evidence>
<evidence type="ECO:0000313" key="8">
    <source>
        <dbReference type="Proteomes" id="UP000297014"/>
    </source>
</evidence>
<comment type="subcellular location">
    <subcellularLocation>
        <location evidence="2">Bacterial flagellum basal body</location>
    </subcellularLocation>
</comment>
<dbReference type="Pfam" id="PF06429">
    <property type="entry name" value="Flg_bbr_C"/>
    <property type="match status" value="1"/>
</dbReference>
<proteinExistence type="inferred from homology"/>
<dbReference type="RefSeq" id="WP_003320619.1">
    <property type="nucleotide sequence ID" value="NZ_ALPT02000038.1"/>
</dbReference>
<dbReference type="InterPro" id="IPR010930">
    <property type="entry name" value="Flg_bb/hook_C_dom"/>
</dbReference>
<keyword evidence="5" id="KW-0282">Flagellum</keyword>